<dbReference type="EMBL" id="GG666627">
    <property type="protein sequence ID" value="EEN47725.1"/>
    <property type="molecule type" value="Genomic_DNA"/>
</dbReference>
<feature type="compositionally biased region" description="Basic and acidic residues" evidence="1">
    <location>
        <begin position="301"/>
        <end position="311"/>
    </location>
</feature>
<gene>
    <name evidence="2" type="ORF">BRAFLDRAFT_80809</name>
</gene>
<feature type="compositionally biased region" description="Polar residues" evidence="1">
    <location>
        <begin position="290"/>
        <end position="300"/>
    </location>
</feature>
<dbReference type="InterPro" id="IPR050111">
    <property type="entry name" value="C-type_lectin/snaclec_domain"/>
</dbReference>
<dbReference type="SUPFAM" id="SSF56436">
    <property type="entry name" value="C-type lectin-like"/>
    <property type="match status" value="1"/>
</dbReference>
<accession>C3ZIK0</accession>
<organism>
    <name type="scientific">Branchiostoma floridae</name>
    <name type="common">Florida lancelet</name>
    <name type="synonym">Amphioxus</name>
    <dbReference type="NCBI Taxonomy" id="7739"/>
    <lineage>
        <taxon>Eukaryota</taxon>
        <taxon>Metazoa</taxon>
        <taxon>Chordata</taxon>
        <taxon>Cephalochordata</taxon>
        <taxon>Leptocardii</taxon>
        <taxon>Amphioxiformes</taxon>
        <taxon>Branchiostomatidae</taxon>
        <taxon>Branchiostoma</taxon>
    </lineage>
</organism>
<feature type="compositionally biased region" description="Basic and acidic residues" evidence="1">
    <location>
        <begin position="373"/>
        <end position="410"/>
    </location>
</feature>
<reference evidence="2" key="1">
    <citation type="journal article" date="2008" name="Nature">
        <title>The amphioxus genome and the evolution of the chordate karyotype.</title>
        <authorList>
            <consortium name="US DOE Joint Genome Institute (JGI-PGF)"/>
            <person name="Putnam N.H."/>
            <person name="Butts T."/>
            <person name="Ferrier D.E.K."/>
            <person name="Furlong R.F."/>
            <person name="Hellsten U."/>
            <person name="Kawashima T."/>
            <person name="Robinson-Rechavi M."/>
            <person name="Shoguchi E."/>
            <person name="Terry A."/>
            <person name="Yu J.-K."/>
            <person name="Benito-Gutierrez E.L."/>
            <person name="Dubchak I."/>
            <person name="Garcia-Fernandez J."/>
            <person name="Gibson-Brown J.J."/>
            <person name="Grigoriev I.V."/>
            <person name="Horton A.C."/>
            <person name="de Jong P.J."/>
            <person name="Jurka J."/>
            <person name="Kapitonov V.V."/>
            <person name="Kohara Y."/>
            <person name="Kuroki Y."/>
            <person name="Lindquist E."/>
            <person name="Lucas S."/>
            <person name="Osoegawa K."/>
            <person name="Pennacchio L.A."/>
            <person name="Salamov A.A."/>
            <person name="Satou Y."/>
            <person name="Sauka-Spengler T."/>
            <person name="Schmutz J."/>
            <person name="Shin-I T."/>
            <person name="Toyoda A."/>
            <person name="Bronner-Fraser M."/>
            <person name="Fujiyama A."/>
            <person name="Holland L.Z."/>
            <person name="Holland P.W.H."/>
            <person name="Satoh N."/>
            <person name="Rokhsar D.S."/>
        </authorList>
    </citation>
    <scope>NUCLEOTIDE SEQUENCE [LARGE SCALE GENOMIC DNA]</scope>
    <source>
        <strain evidence="2">S238N-H82</strain>
        <tissue evidence="2">Testes</tissue>
    </source>
</reference>
<dbReference type="PANTHER" id="PTHR22803">
    <property type="entry name" value="MANNOSE, PHOSPHOLIPASE, LECTIN RECEPTOR RELATED"/>
    <property type="match status" value="1"/>
</dbReference>
<feature type="compositionally biased region" description="Basic and acidic residues" evidence="1">
    <location>
        <begin position="162"/>
        <end position="174"/>
    </location>
</feature>
<evidence type="ECO:0000256" key="1">
    <source>
        <dbReference type="SAM" id="MobiDB-lite"/>
    </source>
</evidence>
<dbReference type="AlphaFoldDB" id="C3ZIK0"/>
<feature type="compositionally biased region" description="Basic and acidic residues" evidence="1">
    <location>
        <begin position="117"/>
        <end position="129"/>
    </location>
</feature>
<sequence>MKKWIALGSVLRLAAPKETPPCQAEAESELSEKYNVDKTTKPALPEKKLPPKNYECVDPRGESIFASGTEPNQQDDENVDGRNVPPPLPARKPLPPNKYEDVDPHGDSIFALGSGRKQKDDKIVDDRKITPPLPARKPLPLNKYEDVDLHGDSIFVASSGPKGKDNEDANDRKAPPPLPPPRKYEDMVLGSSGVDVVLGCGLKRAAPDLPPSRTVSTGDKAAKQKEENKAEEIIGQEDGDNNEPSLHHLNMGDHLVMWPEDGEESYSDTYYTSEDAHRDSMPTKTPPNSPTETEVCNGKQSQKEKDEDFHAPETTTRLKRKKVYSICENENLESNYEDVDPAGDSIFPLSSGPNSLHHSTRYSTFASSSEMNSLHKEPPPGKKGSRTERPPKRESVKQGNSKNEDIDVPHGEGGLQRDSTTLSPKVDMGDHTVEWPLDDNPYSDEYYTSKDTNGEEEGNKAPGFHSKVKVKPCPSGWRDRNNYCYKLMTDRVNWKTADANCKKQRANLASIHSQAEMNFVSALITNGTV</sequence>
<feature type="compositionally biased region" description="Polar residues" evidence="1">
    <location>
        <begin position="351"/>
        <end position="372"/>
    </location>
</feature>
<evidence type="ECO:0000313" key="2">
    <source>
        <dbReference type="EMBL" id="EEN47725.1"/>
    </source>
</evidence>
<proteinExistence type="predicted"/>
<dbReference type="InterPro" id="IPR016187">
    <property type="entry name" value="CTDL_fold"/>
</dbReference>
<evidence type="ECO:0008006" key="3">
    <source>
        <dbReference type="Google" id="ProtNLM"/>
    </source>
</evidence>
<feature type="compositionally biased region" description="Basic and acidic residues" evidence="1">
    <location>
        <begin position="220"/>
        <end position="232"/>
    </location>
</feature>
<dbReference type="CDD" id="cd00037">
    <property type="entry name" value="CLECT"/>
    <property type="match status" value="1"/>
</dbReference>
<feature type="compositionally biased region" description="Pro residues" evidence="1">
    <location>
        <begin position="84"/>
        <end position="96"/>
    </location>
</feature>
<dbReference type="InterPro" id="IPR016186">
    <property type="entry name" value="C-type_lectin-like/link_sf"/>
</dbReference>
<feature type="region of interest" description="Disordered" evidence="1">
    <location>
        <begin position="203"/>
        <end position="442"/>
    </location>
</feature>
<feature type="compositionally biased region" description="Basic and acidic residues" evidence="1">
    <location>
        <begin position="30"/>
        <end position="61"/>
    </location>
</feature>
<feature type="region of interest" description="Disordered" evidence="1">
    <location>
        <begin position="16"/>
        <end position="187"/>
    </location>
</feature>
<dbReference type="InParanoid" id="C3ZIK0"/>
<protein>
    <recommendedName>
        <fullName evidence="3">C-type lectin domain-containing protein</fullName>
    </recommendedName>
</protein>
<name>C3ZIK0_BRAFL</name>
<dbReference type="Gene3D" id="3.10.100.10">
    <property type="entry name" value="Mannose-Binding Protein A, subunit A"/>
    <property type="match status" value="1"/>
</dbReference>